<dbReference type="EMBL" id="JACAGB010000014">
    <property type="protein sequence ID" value="KAF6326404.1"/>
    <property type="molecule type" value="Genomic_DNA"/>
</dbReference>
<evidence type="ECO:0000313" key="3">
    <source>
        <dbReference type="Proteomes" id="UP000558488"/>
    </source>
</evidence>
<proteinExistence type="predicted"/>
<reference evidence="2 3" key="1">
    <citation type="journal article" date="2020" name="Nature">
        <title>Six reference-quality genomes reveal evolution of bat adaptations.</title>
        <authorList>
            <person name="Jebb D."/>
            <person name="Huang Z."/>
            <person name="Pippel M."/>
            <person name="Hughes G.M."/>
            <person name="Lavrichenko K."/>
            <person name="Devanna P."/>
            <person name="Winkler S."/>
            <person name="Jermiin L.S."/>
            <person name="Skirmuntt E.C."/>
            <person name="Katzourakis A."/>
            <person name="Burkitt-Gray L."/>
            <person name="Ray D.A."/>
            <person name="Sullivan K.A.M."/>
            <person name="Roscito J.G."/>
            <person name="Kirilenko B.M."/>
            <person name="Davalos L.M."/>
            <person name="Corthals A.P."/>
            <person name="Power M.L."/>
            <person name="Jones G."/>
            <person name="Ransome R.D."/>
            <person name="Dechmann D.K.N."/>
            <person name="Locatelli A.G."/>
            <person name="Puechmaille S.J."/>
            <person name="Fedrigo O."/>
            <person name="Jarvis E.D."/>
            <person name="Hiller M."/>
            <person name="Vernes S.C."/>
            <person name="Myers E.W."/>
            <person name="Teeling E.C."/>
        </authorList>
    </citation>
    <scope>NUCLEOTIDE SEQUENCE [LARGE SCALE GENOMIC DNA]</scope>
    <source>
        <strain evidence="2">MPipKuh1</strain>
        <tissue evidence="2">Flight muscle</tissue>
    </source>
</reference>
<feature type="transmembrane region" description="Helical" evidence="1">
    <location>
        <begin position="112"/>
        <end position="131"/>
    </location>
</feature>
<dbReference type="Proteomes" id="UP000558488">
    <property type="component" value="Unassembled WGS sequence"/>
</dbReference>
<accession>A0A7J7VMJ8</accession>
<feature type="transmembrane region" description="Helical" evidence="1">
    <location>
        <begin position="80"/>
        <end position="100"/>
    </location>
</feature>
<keyword evidence="1" id="KW-0472">Membrane</keyword>
<feature type="transmembrane region" description="Helical" evidence="1">
    <location>
        <begin position="14"/>
        <end position="30"/>
    </location>
</feature>
<organism evidence="2 3">
    <name type="scientific">Pipistrellus kuhlii</name>
    <name type="common">Kuhl's pipistrelle</name>
    <dbReference type="NCBI Taxonomy" id="59472"/>
    <lineage>
        <taxon>Eukaryota</taxon>
        <taxon>Metazoa</taxon>
        <taxon>Chordata</taxon>
        <taxon>Craniata</taxon>
        <taxon>Vertebrata</taxon>
        <taxon>Euteleostomi</taxon>
        <taxon>Mammalia</taxon>
        <taxon>Eutheria</taxon>
        <taxon>Laurasiatheria</taxon>
        <taxon>Chiroptera</taxon>
        <taxon>Yangochiroptera</taxon>
        <taxon>Vespertilionidae</taxon>
        <taxon>Pipistrellus</taxon>
    </lineage>
</organism>
<keyword evidence="1" id="KW-0812">Transmembrane</keyword>
<keyword evidence="3" id="KW-1185">Reference proteome</keyword>
<protein>
    <submittedName>
        <fullName evidence="2">Uncharacterized protein</fullName>
    </submittedName>
</protein>
<dbReference type="AlphaFoldDB" id="A0A7J7VMJ8"/>
<name>A0A7J7VMJ8_PIPKU</name>
<evidence type="ECO:0000313" key="2">
    <source>
        <dbReference type="EMBL" id="KAF6326404.1"/>
    </source>
</evidence>
<keyword evidence="1" id="KW-1133">Transmembrane helix</keyword>
<evidence type="ECO:0000256" key="1">
    <source>
        <dbReference type="SAM" id="Phobius"/>
    </source>
</evidence>
<sequence>MFCSPSTLTAPCHSRFWFVLGFFSCSLILTHLQAPFMVPMDYSSFCLQAFVLKLISALPATERSLLSSLFSNCLCFLEPAFSLGYSCMKIIAFVIKMYYINWKKILQNVNIFIYREFLFSSLWFFHIFLHFSQISCLI</sequence>
<comment type="caution">
    <text evidence="2">The sequence shown here is derived from an EMBL/GenBank/DDBJ whole genome shotgun (WGS) entry which is preliminary data.</text>
</comment>
<gene>
    <name evidence="2" type="ORF">mPipKuh1_008399</name>
</gene>